<dbReference type="RefSeq" id="XP_028474762.1">
    <property type="nucleotide sequence ID" value="XM_028624594.1"/>
</dbReference>
<keyword evidence="3" id="KW-1185">Reference proteome</keyword>
<protein>
    <submittedName>
        <fullName evidence="2">Uncharacterized protein</fullName>
    </submittedName>
</protein>
<dbReference type="AlphaFoldDB" id="A0A427XLH3"/>
<feature type="compositionally biased region" description="Polar residues" evidence="1">
    <location>
        <begin position="1"/>
        <end position="11"/>
    </location>
</feature>
<comment type="caution">
    <text evidence="2">The sequence shown here is derived from an EMBL/GenBank/DDBJ whole genome shotgun (WGS) entry which is preliminary data.</text>
</comment>
<dbReference type="GeneID" id="39593848"/>
<evidence type="ECO:0000256" key="1">
    <source>
        <dbReference type="SAM" id="MobiDB-lite"/>
    </source>
</evidence>
<dbReference type="EMBL" id="RSCE01000009">
    <property type="protein sequence ID" value="RSH79653.1"/>
    <property type="molecule type" value="Genomic_DNA"/>
</dbReference>
<proteinExistence type="predicted"/>
<dbReference type="Proteomes" id="UP000279236">
    <property type="component" value="Unassembled WGS sequence"/>
</dbReference>
<organism evidence="2 3">
    <name type="scientific">Apiotrichum porosum</name>
    <dbReference type="NCBI Taxonomy" id="105984"/>
    <lineage>
        <taxon>Eukaryota</taxon>
        <taxon>Fungi</taxon>
        <taxon>Dikarya</taxon>
        <taxon>Basidiomycota</taxon>
        <taxon>Agaricomycotina</taxon>
        <taxon>Tremellomycetes</taxon>
        <taxon>Trichosporonales</taxon>
        <taxon>Trichosporonaceae</taxon>
        <taxon>Apiotrichum</taxon>
    </lineage>
</organism>
<feature type="region of interest" description="Disordered" evidence="1">
    <location>
        <begin position="208"/>
        <end position="228"/>
    </location>
</feature>
<evidence type="ECO:0000313" key="3">
    <source>
        <dbReference type="Proteomes" id="UP000279236"/>
    </source>
</evidence>
<name>A0A427XLH3_9TREE</name>
<sequence length="228" mass="23881">MPQPNMPGSNEVNEHATVPSSVPIAPSASVRSRSPSASTHAEPASISSVPGTDVEGASPFLPAAPSTPVRSCDIAWGDMTAPSPTIMRMLMPGSPRSAPRPAAIPPPGRRQYVIAAPASPPGVPWRPELDASALVRFISDWAAGVPATETRNFFVPPSPALDEDPSLSTADPAAMARISAQAETIKAQEKTIDNLHDTVDWLTRSGVYVESAESSRKTPTGEEEAEEA</sequence>
<gene>
    <name evidence="2" type="ORF">EHS24_009305</name>
</gene>
<feature type="compositionally biased region" description="Low complexity" evidence="1">
    <location>
        <begin position="16"/>
        <end position="38"/>
    </location>
</feature>
<feature type="region of interest" description="Disordered" evidence="1">
    <location>
        <begin position="1"/>
        <end position="108"/>
    </location>
</feature>
<feature type="region of interest" description="Disordered" evidence="1">
    <location>
        <begin position="150"/>
        <end position="169"/>
    </location>
</feature>
<accession>A0A427XLH3</accession>
<feature type="compositionally biased region" description="Low complexity" evidence="1">
    <location>
        <begin position="92"/>
        <end position="101"/>
    </location>
</feature>
<evidence type="ECO:0000313" key="2">
    <source>
        <dbReference type="EMBL" id="RSH79653.1"/>
    </source>
</evidence>
<reference evidence="2 3" key="1">
    <citation type="submission" date="2018-11" db="EMBL/GenBank/DDBJ databases">
        <title>Genome sequence of Apiotrichum porosum DSM 27194.</title>
        <authorList>
            <person name="Aliyu H."/>
            <person name="Gorte O."/>
            <person name="Ochsenreither K."/>
        </authorList>
    </citation>
    <scope>NUCLEOTIDE SEQUENCE [LARGE SCALE GENOMIC DNA]</scope>
    <source>
        <strain evidence="2 3">DSM 27194</strain>
    </source>
</reference>